<keyword evidence="1" id="KW-0812">Transmembrane</keyword>
<comment type="caution">
    <text evidence="2">The sequence shown here is derived from an EMBL/GenBank/DDBJ whole genome shotgun (WGS) entry which is preliminary data.</text>
</comment>
<dbReference type="Gene3D" id="1.10.1760.20">
    <property type="match status" value="1"/>
</dbReference>
<keyword evidence="1" id="KW-0472">Membrane</keyword>
<sequence>MTKSWPKFIAGWVISFLIRLVPFRPPNIEPILGIQMPFSKAYGHAPAFLFAFSNIVLFDLLVNKFGVWTWITALAYGFLGIWSAQYFKTRKNSPSNYLKFSIMATIAYDAVTGLSIGPMLFNQPFMAAVIGQIPFTLLHLLGNCSFAVLASPLIYRFAVSKRSFAGAYLLNLKPLAN</sequence>
<dbReference type="Proteomes" id="UP000034889">
    <property type="component" value="Unassembled WGS sequence"/>
</dbReference>
<feature type="transmembrane region" description="Helical" evidence="1">
    <location>
        <begin position="133"/>
        <end position="155"/>
    </location>
</feature>
<feature type="transmembrane region" description="Helical" evidence="1">
    <location>
        <begin position="100"/>
        <end position="121"/>
    </location>
</feature>
<gene>
    <name evidence="2" type="ORF">UW74_C0019G0009</name>
</gene>
<reference evidence="2 3" key="1">
    <citation type="journal article" date="2015" name="Nature">
        <title>rRNA introns, odd ribosomes, and small enigmatic genomes across a large radiation of phyla.</title>
        <authorList>
            <person name="Brown C.T."/>
            <person name="Hug L.A."/>
            <person name="Thomas B.C."/>
            <person name="Sharon I."/>
            <person name="Castelle C.J."/>
            <person name="Singh A."/>
            <person name="Wilkins M.J."/>
            <person name="Williams K.H."/>
            <person name="Banfield J.F."/>
        </authorList>
    </citation>
    <scope>NUCLEOTIDE SEQUENCE [LARGE SCALE GENOMIC DNA]</scope>
</reference>
<evidence type="ECO:0000313" key="2">
    <source>
        <dbReference type="EMBL" id="KKT78690.1"/>
    </source>
</evidence>
<keyword evidence="1" id="KW-1133">Transmembrane helix</keyword>
<evidence type="ECO:0000313" key="3">
    <source>
        <dbReference type="Proteomes" id="UP000034889"/>
    </source>
</evidence>
<name>A0A0G1K507_9BACT</name>
<organism evidence="2 3">
    <name type="scientific">Candidatus Giovannonibacteria bacterium GW2011_GWC2_44_8</name>
    <dbReference type="NCBI Taxonomy" id="1618657"/>
    <lineage>
        <taxon>Bacteria</taxon>
        <taxon>Candidatus Giovannoniibacteriota</taxon>
    </lineage>
</organism>
<evidence type="ECO:0000256" key="1">
    <source>
        <dbReference type="SAM" id="Phobius"/>
    </source>
</evidence>
<dbReference type="AlphaFoldDB" id="A0A0G1K507"/>
<protein>
    <submittedName>
        <fullName evidence="2">Uncharacterized protein</fullName>
    </submittedName>
</protein>
<feature type="transmembrane region" description="Helical" evidence="1">
    <location>
        <begin position="42"/>
        <end position="61"/>
    </location>
</feature>
<proteinExistence type="predicted"/>
<dbReference type="EMBL" id="LCJM01000019">
    <property type="protein sequence ID" value="KKT78690.1"/>
    <property type="molecule type" value="Genomic_DNA"/>
</dbReference>
<feature type="transmembrane region" description="Helical" evidence="1">
    <location>
        <begin position="67"/>
        <end position="88"/>
    </location>
</feature>
<accession>A0A0G1K507</accession>